<dbReference type="InterPro" id="IPR001242">
    <property type="entry name" value="Condensation_dom"/>
</dbReference>
<dbReference type="InterPro" id="IPR020846">
    <property type="entry name" value="MFS_dom"/>
</dbReference>
<dbReference type="GO" id="GO:0005737">
    <property type="term" value="C:cytoplasm"/>
    <property type="evidence" value="ECO:0007669"/>
    <property type="project" value="TreeGrafter"/>
</dbReference>
<keyword evidence="6" id="KW-0597">Phosphoprotein</keyword>
<dbReference type="Gene3D" id="3.30.559.30">
    <property type="entry name" value="Nonribosomal peptide synthetase, condensation domain"/>
    <property type="match status" value="1"/>
</dbReference>
<dbReference type="PROSITE" id="PS00455">
    <property type="entry name" value="AMP_BINDING"/>
    <property type="match status" value="1"/>
</dbReference>
<evidence type="ECO:0000256" key="7">
    <source>
        <dbReference type="ARBA" id="ARBA00022692"/>
    </source>
</evidence>
<dbReference type="InterPro" id="IPR010071">
    <property type="entry name" value="AA_adenyl_dom"/>
</dbReference>
<dbReference type="Gene3D" id="3.40.50.1820">
    <property type="entry name" value="alpha/beta hydrolase"/>
    <property type="match status" value="1"/>
</dbReference>
<feature type="transmembrane region" description="Helical" evidence="13">
    <location>
        <begin position="1687"/>
        <end position="1704"/>
    </location>
</feature>
<dbReference type="InterPro" id="IPR001031">
    <property type="entry name" value="Thioesterase"/>
</dbReference>
<dbReference type="Pfam" id="PF00550">
    <property type="entry name" value="PP-binding"/>
    <property type="match status" value="1"/>
</dbReference>
<accession>A0A9J6ZCZ7</accession>
<dbReference type="SUPFAM" id="SSF52777">
    <property type="entry name" value="CoA-dependent acyltransferases"/>
    <property type="match status" value="2"/>
</dbReference>
<feature type="transmembrane region" description="Helical" evidence="13">
    <location>
        <begin position="1794"/>
        <end position="1813"/>
    </location>
</feature>
<feature type="transmembrane region" description="Helical" evidence="13">
    <location>
        <begin position="1657"/>
        <end position="1680"/>
    </location>
</feature>
<dbReference type="EMBL" id="CP097899">
    <property type="protein sequence ID" value="URN93689.1"/>
    <property type="molecule type" value="Genomic_DNA"/>
</dbReference>
<dbReference type="PROSITE" id="PS50850">
    <property type="entry name" value="MFS"/>
    <property type="match status" value="1"/>
</dbReference>
<evidence type="ECO:0000313" key="16">
    <source>
        <dbReference type="EMBL" id="URN93689.1"/>
    </source>
</evidence>
<proteinExistence type="inferred from homology"/>
<dbReference type="KEGG" id="plig:NAG76_17935"/>
<sequence>MTKTIDRLEQLSPERRALLAMKARQQKAKAAAESAIIPKQQRPAGENKFPLSFPQQRIMFFEEYMPGTSRYNFANGYKLIGELNIPALHRTLNEIIKRHEIMRAVIAYENDDYVQMIRPQMIIDLPIIELKDENKVYELIDKESTAPYDFLNGPLVKAMLFRLDSEMHILVWMTHHLIYDGWSAEVFDVELATIYRSITLDEPLSLPELPIQYPDFAVWQRQWMTGSEYEDQLDYWKKKLTPAPATLDLPTDYPRPAIQSERKAGFYSLTLDPSFSQRIRETSKQLGCTSFVLLLAAYKVLLASYNGKQEIVIGTPMANRGKQEIEKLVGFFANTVALRSEIDMGGTFSDFIAKVRDTVLEANDNQDLPFDRLVEEMNPERVIGHSLFFDTMFLFERIGQSMINLPELQIVPFVGDGKRGGMLDLTMTVFENQKLGMDVTLTYRVDLFRESTIQQLADQYNNILERILNNSKLPLYEIASLSSEQLRKTLVDWNVVETSMAEFQFPHLNVERQAILTPMTLAVCSEGVSLTYLELNERANRLAHYLRGIKVIPNQTVGLYMERSVDIIVGLLGILKAGGAYVPLDPKLPVERLRLIAQEAEVSVIVTESSITDQQPLFDSTDSSSLRTVSLDKDWDAIAREDASNPEVVSKPEDLMYVLFTSGSTGKPKGVAVEHSNYANYLDGIMERMKLKQELSFAIVSTLAADLGTPMIWGAFATGGTLHVIPYERAADPDAFAAYCELYPIDVMKIVPSHMELLLGVSNPSVIIPRECLILAGEASHWGTIADIRRLHPSCRIQNHYGPTETTVSVLAYEVPVDAKENDHQAILPLGRPIPNAPAYVLNAYLQPVPAGSIGELYIGGSAVTRGYYGKPDLTAERFIPNPFSVRPGSRMYRTGDLVRHLPNGTIQFIGRMDQQVKIRGYRVETGEIEQVLLQFEGIRDAVVIIREDEPGDKRLIAYLVREHNLTHGSQEQDMLGTKIDVSAIRKHIKNILPDYMLPSAFVEIERLPLNENGKLDRTKLPAPSVENRAGDAGFIPPETKEEHQIAAVWGEILGLDKVGVTDEFFDLGGDSFKAIKVVRKMGNSFSVMDLFQYPTIRELAEHLSSGATRSDDLLIEFKKASNIGGKAITLVCVPYGGGSAITFQPMAKGLPPNYSLFAVELPGHDYSRDGQLLMSLEETSARIAEEIINKVKGEVYLYGHCLGGAMVLRTALLLQEANVEVSGVFMAGTFPGTRLPFRFTEWWHRLFPQEKWTSDKFARDMLRAFGGFDDEISPEEQKFVLRNLRHDVREAEDYYTALYALPEQPKLKAPVSCIVGGADRMTEFYEERYLEWQDFSDDVRLHIVEQAGHYFHKHQSDHVVKIISQQIRQWDDDNELEKKRFSLNNESQTTSVTEHVKIRKQLQKDVKPSIKTFLLVTLCLIISTIGTSLTGFALGIWVYERSGSISDYATISLYAILPTLLLLPLAGAVVDRYDRRKVMLVGQLLALCSCIFIATMFYMDALSLWAIYVAAGIGSIAGAFTMPAYQAATAQLVPKRYLGHANGLGQLVMSLNGIMAPALGGALVVLIGLQRIVIIDLVLLSLSIVILSLIRFPNLMFKKREEPMSREIIGGWKYIMQRKSLIAMVVFFIVVNFFMSLYNVLTTPFLLQFMTADKVGIVIAFEGAGLLIGSILMSVWGGFDRRADGMVGFVMLTGASIAIAGIYPSLVTAAIGLFGFGLALALINTHWLALIQTKVGLELQGRVLATNQVMAFSMRPLSFLLAGPLVASVFVPLASALPAGTKDTGLFGTGDGMGIGLLITSIGVILFIWGLLGMKYRQLRYMETILPDAVPDAVIIRNKDQLQQLADRQIGAGI</sequence>
<dbReference type="GO" id="GO:0043041">
    <property type="term" value="P:amino acid activation for nonribosomal peptide biosynthetic process"/>
    <property type="evidence" value="ECO:0007669"/>
    <property type="project" value="TreeGrafter"/>
</dbReference>
<dbReference type="CDD" id="cd06173">
    <property type="entry name" value="MFS_MefA_like"/>
    <property type="match status" value="1"/>
</dbReference>
<evidence type="ECO:0000256" key="8">
    <source>
        <dbReference type="ARBA" id="ARBA00022737"/>
    </source>
</evidence>
<gene>
    <name evidence="16" type="ORF">NAG76_17935</name>
</gene>
<dbReference type="FunFam" id="3.30.300.30:FF:000010">
    <property type="entry name" value="Enterobactin synthetase component F"/>
    <property type="match status" value="1"/>
</dbReference>
<dbReference type="Gene3D" id="1.10.1200.10">
    <property type="entry name" value="ACP-like"/>
    <property type="match status" value="1"/>
</dbReference>
<dbReference type="Pfam" id="PF00975">
    <property type="entry name" value="Thioesterase"/>
    <property type="match status" value="1"/>
</dbReference>
<keyword evidence="8" id="KW-0677">Repeat</keyword>
<dbReference type="GO" id="GO:0005886">
    <property type="term" value="C:plasma membrane"/>
    <property type="evidence" value="ECO:0007669"/>
    <property type="project" value="UniProtKB-SubCell"/>
</dbReference>
<dbReference type="GO" id="GO:0044550">
    <property type="term" value="P:secondary metabolite biosynthetic process"/>
    <property type="evidence" value="ECO:0007669"/>
    <property type="project" value="TreeGrafter"/>
</dbReference>
<feature type="transmembrane region" description="Helical" evidence="13">
    <location>
        <begin position="1414"/>
        <end position="1440"/>
    </location>
</feature>
<dbReference type="InterPro" id="IPR020845">
    <property type="entry name" value="AMP-binding_CS"/>
</dbReference>
<dbReference type="Pfam" id="PF00668">
    <property type="entry name" value="Condensation"/>
    <property type="match status" value="1"/>
</dbReference>
<evidence type="ECO:0000256" key="9">
    <source>
        <dbReference type="ARBA" id="ARBA00022989"/>
    </source>
</evidence>
<dbReference type="SMART" id="SM00823">
    <property type="entry name" value="PKS_PP"/>
    <property type="match status" value="1"/>
</dbReference>
<dbReference type="Gene3D" id="1.20.1250.20">
    <property type="entry name" value="MFS general substrate transporter like domains"/>
    <property type="match status" value="1"/>
</dbReference>
<feature type="domain" description="Major facilitator superfamily (MFS) profile" evidence="15">
    <location>
        <begin position="1413"/>
        <end position="1819"/>
    </location>
</feature>
<dbReference type="Pfam" id="PF13193">
    <property type="entry name" value="AMP-binding_C"/>
    <property type="match status" value="1"/>
</dbReference>
<keyword evidence="5" id="KW-0596">Phosphopantetheine</keyword>
<dbReference type="FunFam" id="3.40.50.980:FF:000001">
    <property type="entry name" value="Non-ribosomal peptide synthetase"/>
    <property type="match status" value="1"/>
</dbReference>
<feature type="transmembrane region" description="Helical" evidence="13">
    <location>
        <begin position="1506"/>
        <end position="1526"/>
    </location>
</feature>
<protein>
    <submittedName>
        <fullName evidence="16">Amino acid adenylation domain-containing protein</fullName>
    </submittedName>
</protein>
<feature type="transmembrane region" description="Helical" evidence="13">
    <location>
        <begin position="1622"/>
        <end position="1642"/>
    </location>
</feature>
<keyword evidence="7 13" id="KW-0812">Transmembrane</keyword>
<dbReference type="InterPro" id="IPR036259">
    <property type="entry name" value="MFS_trans_sf"/>
</dbReference>
<evidence type="ECO:0000256" key="6">
    <source>
        <dbReference type="ARBA" id="ARBA00022553"/>
    </source>
</evidence>
<dbReference type="InterPro" id="IPR000873">
    <property type="entry name" value="AMP-dep_synth/lig_dom"/>
</dbReference>
<dbReference type="PANTHER" id="PTHR45527:SF1">
    <property type="entry name" value="FATTY ACID SYNTHASE"/>
    <property type="match status" value="1"/>
</dbReference>
<dbReference type="InterPro" id="IPR025110">
    <property type="entry name" value="AMP-bd_C"/>
</dbReference>
<evidence type="ECO:0000256" key="10">
    <source>
        <dbReference type="ARBA" id="ARBA00023136"/>
    </source>
</evidence>
<feature type="transmembrane region" description="Helical" evidence="13">
    <location>
        <begin position="1479"/>
        <end position="1500"/>
    </location>
</feature>
<dbReference type="Gene3D" id="3.30.300.30">
    <property type="match status" value="1"/>
</dbReference>
<evidence type="ECO:0000313" key="17">
    <source>
        <dbReference type="Proteomes" id="UP001056756"/>
    </source>
</evidence>
<dbReference type="InterPro" id="IPR036736">
    <property type="entry name" value="ACP-like_sf"/>
</dbReference>
<dbReference type="GO" id="GO:0022857">
    <property type="term" value="F:transmembrane transporter activity"/>
    <property type="evidence" value="ECO:0007669"/>
    <property type="project" value="InterPro"/>
</dbReference>
<evidence type="ECO:0000256" key="4">
    <source>
        <dbReference type="ARBA" id="ARBA00022448"/>
    </source>
</evidence>
<dbReference type="FunFam" id="2.30.38.10:FF:000001">
    <property type="entry name" value="Non-ribosomal peptide synthetase PvdI"/>
    <property type="match status" value="1"/>
</dbReference>
<dbReference type="InterPro" id="IPR045851">
    <property type="entry name" value="AMP-bd_C_sf"/>
</dbReference>
<keyword evidence="12" id="KW-0511">Multifunctional enzyme</keyword>
<evidence type="ECO:0000256" key="12">
    <source>
        <dbReference type="ARBA" id="ARBA00023268"/>
    </source>
</evidence>
<feature type="transmembrane region" description="Helical" evidence="13">
    <location>
        <begin position="1753"/>
        <end position="1774"/>
    </location>
</feature>
<reference evidence="16" key="1">
    <citation type="submission" date="2022-05" db="EMBL/GenBank/DDBJ databases">
        <title>Novel bacterial taxa in a minimal lignocellulolytic consortium and its capacity to transform plastics disclosed by genome-resolved metagenomics.</title>
        <authorList>
            <person name="Rodriguez C.A.D."/>
            <person name="Diaz-Garcia L."/>
            <person name="Herrera K."/>
            <person name="Tarazona N.A."/>
            <person name="Sproer C."/>
            <person name="Overmann J."/>
            <person name="Jimenez D.J."/>
        </authorList>
    </citation>
    <scope>NUCLEOTIDE SEQUENCE</scope>
    <source>
        <strain evidence="16">MAG5</strain>
    </source>
</reference>
<dbReference type="InterPro" id="IPR020806">
    <property type="entry name" value="PKS_PP-bd"/>
</dbReference>
<dbReference type="GO" id="GO:0008610">
    <property type="term" value="P:lipid biosynthetic process"/>
    <property type="evidence" value="ECO:0007669"/>
    <property type="project" value="UniProtKB-ARBA"/>
</dbReference>
<evidence type="ECO:0000256" key="5">
    <source>
        <dbReference type="ARBA" id="ARBA00022450"/>
    </source>
</evidence>
<keyword evidence="9 13" id="KW-1133">Transmembrane helix</keyword>
<evidence type="ECO:0000256" key="2">
    <source>
        <dbReference type="ARBA" id="ARBA00004651"/>
    </source>
</evidence>
<keyword evidence="10 13" id="KW-0472">Membrane</keyword>
<evidence type="ECO:0000259" key="15">
    <source>
        <dbReference type="PROSITE" id="PS50850"/>
    </source>
</evidence>
<evidence type="ECO:0000256" key="1">
    <source>
        <dbReference type="ARBA" id="ARBA00001957"/>
    </source>
</evidence>
<feature type="transmembrane region" description="Helical" evidence="13">
    <location>
        <begin position="1452"/>
        <end position="1472"/>
    </location>
</feature>
<dbReference type="GO" id="GO:0003824">
    <property type="term" value="F:catalytic activity"/>
    <property type="evidence" value="ECO:0007669"/>
    <property type="project" value="UniProtKB-KW"/>
</dbReference>
<comment type="cofactor">
    <cofactor evidence="1">
        <name>pantetheine 4'-phosphate</name>
        <dbReference type="ChEBI" id="CHEBI:47942"/>
    </cofactor>
</comment>
<dbReference type="SUPFAM" id="SSF53474">
    <property type="entry name" value="alpha/beta-Hydrolases"/>
    <property type="match status" value="1"/>
</dbReference>
<dbReference type="Gene3D" id="2.30.38.10">
    <property type="entry name" value="Luciferase, Domain 3"/>
    <property type="match status" value="1"/>
</dbReference>
<dbReference type="SUPFAM" id="SSF56801">
    <property type="entry name" value="Acetyl-CoA synthetase-like"/>
    <property type="match status" value="1"/>
</dbReference>
<dbReference type="Gene3D" id="3.40.50.980">
    <property type="match status" value="2"/>
</dbReference>
<comment type="subcellular location">
    <subcellularLocation>
        <location evidence="2">Cell membrane</location>
        <topology evidence="2">Multi-pass membrane protein</topology>
    </subcellularLocation>
</comment>
<dbReference type="InterPro" id="IPR011701">
    <property type="entry name" value="MFS"/>
</dbReference>
<keyword evidence="11" id="KW-0045">Antibiotic biosynthesis</keyword>
<dbReference type="InterPro" id="IPR023213">
    <property type="entry name" value="CAT-like_dom_sf"/>
</dbReference>
<dbReference type="PANTHER" id="PTHR45527">
    <property type="entry name" value="NONRIBOSOMAL PEPTIDE SYNTHETASE"/>
    <property type="match status" value="1"/>
</dbReference>
<evidence type="ECO:0000256" key="3">
    <source>
        <dbReference type="ARBA" id="ARBA00006432"/>
    </source>
</evidence>
<evidence type="ECO:0000256" key="13">
    <source>
        <dbReference type="SAM" id="Phobius"/>
    </source>
</evidence>
<dbReference type="PROSITE" id="PS50075">
    <property type="entry name" value="CARRIER"/>
    <property type="match status" value="1"/>
</dbReference>
<dbReference type="InterPro" id="IPR029058">
    <property type="entry name" value="AB_hydrolase_fold"/>
</dbReference>
<name>A0A9J6ZCZ7_9BACL</name>
<dbReference type="Pfam" id="PF00501">
    <property type="entry name" value="AMP-binding"/>
    <property type="match status" value="1"/>
</dbReference>
<feature type="transmembrane region" description="Helical" evidence="13">
    <location>
        <begin position="1573"/>
        <end position="1591"/>
    </location>
</feature>
<dbReference type="Gene3D" id="3.30.559.10">
    <property type="entry name" value="Chloramphenicol acetyltransferase-like domain"/>
    <property type="match status" value="1"/>
</dbReference>
<comment type="similarity">
    <text evidence="3">Belongs to the ATP-dependent AMP-binding enzyme family.</text>
</comment>
<dbReference type="CDD" id="cd19531">
    <property type="entry name" value="LCL_NRPS-like"/>
    <property type="match status" value="1"/>
</dbReference>
<dbReference type="GO" id="GO:0017000">
    <property type="term" value="P:antibiotic biosynthetic process"/>
    <property type="evidence" value="ECO:0007669"/>
    <property type="project" value="UniProtKB-KW"/>
</dbReference>
<dbReference type="InterPro" id="IPR009081">
    <property type="entry name" value="PP-bd_ACP"/>
</dbReference>
<dbReference type="SUPFAM" id="SSF103473">
    <property type="entry name" value="MFS general substrate transporter"/>
    <property type="match status" value="1"/>
</dbReference>
<dbReference type="CDD" id="cd05930">
    <property type="entry name" value="A_NRPS"/>
    <property type="match status" value="1"/>
</dbReference>
<dbReference type="NCBIfam" id="TIGR01733">
    <property type="entry name" value="AA-adenyl-dom"/>
    <property type="match status" value="1"/>
</dbReference>
<feature type="transmembrane region" description="Helical" evidence="13">
    <location>
        <begin position="1196"/>
        <end position="1215"/>
    </location>
</feature>
<dbReference type="GO" id="GO:0031177">
    <property type="term" value="F:phosphopantetheine binding"/>
    <property type="evidence" value="ECO:0007669"/>
    <property type="project" value="InterPro"/>
</dbReference>
<feature type="transmembrane region" description="Helical" evidence="13">
    <location>
        <begin position="1710"/>
        <end position="1732"/>
    </location>
</feature>
<evidence type="ECO:0000256" key="11">
    <source>
        <dbReference type="ARBA" id="ARBA00023194"/>
    </source>
</evidence>
<feature type="transmembrane region" description="Helical" evidence="13">
    <location>
        <begin position="1547"/>
        <end position="1567"/>
    </location>
</feature>
<organism evidence="16 17">
    <name type="scientific">Candidatus Pristimantibacillus lignocellulolyticus</name>
    <dbReference type="NCBI Taxonomy" id="2994561"/>
    <lineage>
        <taxon>Bacteria</taxon>
        <taxon>Bacillati</taxon>
        <taxon>Bacillota</taxon>
        <taxon>Bacilli</taxon>
        <taxon>Bacillales</taxon>
        <taxon>Paenibacillaceae</taxon>
        <taxon>Candidatus Pristimantibacillus</taxon>
    </lineage>
</organism>
<evidence type="ECO:0000259" key="14">
    <source>
        <dbReference type="PROSITE" id="PS50075"/>
    </source>
</evidence>
<keyword evidence="4" id="KW-0813">Transport</keyword>
<dbReference type="Proteomes" id="UP001056756">
    <property type="component" value="Chromosome"/>
</dbReference>
<dbReference type="Pfam" id="PF07690">
    <property type="entry name" value="MFS_1"/>
    <property type="match status" value="1"/>
</dbReference>
<feature type="domain" description="Carrier" evidence="14">
    <location>
        <begin position="1037"/>
        <end position="1108"/>
    </location>
</feature>